<organism evidence="1 2">
    <name type="scientific">Saguinus oedipus</name>
    <name type="common">Cotton-top tamarin</name>
    <name type="synonym">Oedipomidas oedipus</name>
    <dbReference type="NCBI Taxonomy" id="9490"/>
    <lineage>
        <taxon>Eukaryota</taxon>
        <taxon>Metazoa</taxon>
        <taxon>Chordata</taxon>
        <taxon>Craniata</taxon>
        <taxon>Vertebrata</taxon>
        <taxon>Euteleostomi</taxon>
        <taxon>Mammalia</taxon>
        <taxon>Eutheria</taxon>
        <taxon>Euarchontoglires</taxon>
        <taxon>Primates</taxon>
        <taxon>Haplorrhini</taxon>
        <taxon>Platyrrhini</taxon>
        <taxon>Cebidae</taxon>
        <taxon>Callitrichinae</taxon>
        <taxon>Saguinus</taxon>
    </lineage>
</organism>
<evidence type="ECO:0000313" key="2">
    <source>
        <dbReference type="Proteomes" id="UP001266305"/>
    </source>
</evidence>
<evidence type="ECO:0000313" key="1">
    <source>
        <dbReference type="EMBL" id="KAK2105533.1"/>
    </source>
</evidence>
<sequence length="111" mass="12512">MTMVNREPVTSKRKTTLKALEKSRETAILTSHLQEVLPREKRSTVKQDYACTSRRSYRGNECPVSQDSITSALVLMVLHTAPKQEVALDENCMLFAQAMLSGSRKVNDQMP</sequence>
<dbReference type="Proteomes" id="UP001266305">
    <property type="component" value="Unassembled WGS sequence"/>
</dbReference>
<name>A0ABQ9VA36_SAGOE</name>
<gene>
    <name evidence="1" type="ORF">P7K49_015047</name>
</gene>
<reference evidence="1 2" key="1">
    <citation type="submission" date="2023-05" db="EMBL/GenBank/DDBJ databases">
        <title>B98-5 Cell Line De Novo Hybrid Assembly: An Optical Mapping Approach.</title>
        <authorList>
            <person name="Kananen K."/>
            <person name="Auerbach J.A."/>
            <person name="Kautto E."/>
            <person name="Blachly J.S."/>
        </authorList>
    </citation>
    <scope>NUCLEOTIDE SEQUENCE [LARGE SCALE GENOMIC DNA]</scope>
    <source>
        <strain evidence="1">B95-8</strain>
        <tissue evidence="1">Cell line</tissue>
    </source>
</reference>
<protein>
    <submittedName>
        <fullName evidence="1">Uncharacterized protein</fullName>
    </submittedName>
</protein>
<comment type="caution">
    <text evidence="1">The sequence shown here is derived from an EMBL/GenBank/DDBJ whole genome shotgun (WGS) entry which is preliminary data.</text>
</comment>
<dbReference type="EMBL" id="JASSZA010000007">
    <property type="protein sequence ID" value="KAK2105533.1"/>
    <property type="molecule type" value="Genomic_DNA"/>
</dbReference>
<proteinExistence type="predicted"/>
<accession>A0ABQ9VA36</accession>
<keyword evidence="2" id="KW-1185">Reference proteome</keyword>